<keyword evidence="2" id="KW-0812">Transmembrane</keyword>
<protein>
    <submittedName>
        <fullName evidence="3">Uncharacterized protein</fullName>
    </submittedName>
</protein>
<dbReference type="EMBL" id="NSDM01000020">
    <property type="protein sequence ID" value="MDQ2588660.1"/>
    <property type="molecule type" value="Genomic_DNA"/>
</dbReference>
<feature type="transmembrane region" description="Helical" evidence="2">
    <location>
        <begin position="113"/>
        <end position="137"/>
    </location>
</feature>
<dbReference type="RefSeq" id="WP_306750311.1">
    <property type="nucleotide sequence ID" value="NZ_NSDM01000020.1"/>
</dbReference>
<evidence type="ECO:0000256" key="1">
    <source>
        <dbReference type="SAM" id="MobiDB-lite"/>
    </source>
</evidence>
<comment type="caution">
    <text evidence="3">The sequence shown here is derived from an EMBL/GenBank/DDBJ whole genome shotgun (WGS) entry which is preliminary data.</text>
</comment>
<keyword evidence="2" id="KW-0472">Membrane</keyword>
<dbReference type="Proteomes" id="UP001225605">
    <property type="component" value="Unassembled WGS sequence"/>
</dbReference>
<feature type="transmembrane region" description="Helical" evidence="2">
    <location>
        <begin position="208"/>
        <end position="227"/>
    </location>
</feature>
<sequence>MTRLLRRHPPLMLFSLLMTALTLLCAGGLLVDDRILAGSPIWFKPFKFSVSLVVYGVTLAWMLTFVTRFRRLAWWAGTTIAVAGSVEMTIIITQVLRGRRSHFNVATALDATLYSVMATTIVTLWAMHAIIAVALVFTRFEDRAAGLAIRLGLGLALVGLAVGFLMTQPAPGQDPAAGVVGAHSVGVPDGGPYLAATGWSTTGGDLRVPHFVGIHALQVLPLVVLLLRRRANTALVWGAAIGYAGLMALVTWQALRGQPLLRPDAATWAGAAAVLAWTGASTTWALRRRPTPPAPSTPEREAVPA</sequence>
<organism evidence="3 4">
    <name type="scientific">Saccharothrix yanglingensis</name>
    <dbReference type="NCBI Taxonomy" id="659496"/>
    <lineage>
        <taxon>Bacteria</taxon>
        <taxon>Bacillati</taxon>
        <taxon>Actinomycetota</taxon>
        <taxon>Actinomycetes</taxon>
        <taxon>Pseudonocardiales</taxon>
        <taxon>Pseudonocardiaceae</taxon>
        <taxon>Saccharothrix</taxon>
    </lineage>
</organism>
<keyword evidence="4" id="KW-1185">Reference proteome</keyword>
<reference evidence="3 4" key="1">
    <citation type="submission" date="2017-06" db="EMBL/GenBank/DDBJ databases">
        <title>Cultured bacterium strain Saccharothrix yanglingensis Hhs.015.</title>
        <authorList>
            <person name="Xia Y."/>
        </authorList>
    </citation>
    <scope>NUCLEOTIDE SEQUENCE [LARGE SCALE GENOMIC DNA]</scope>
    <source>
        <strain evidence="3 4">Hhs.015</strain>
    </source>
</reference>
<accession>A0ABU0X946</accession>
<feature type="transmembrane region" description="Helical" evidence="2">
    <location>
        <begin position="144"/>
        <end position="166"/>
    </location>
</feature>
<feature type="transmembrane region" description="Helical" evidence="2">
    <location>
        <begin position="234"/>
        <end position="255"/>
    </location>
</feature>
<feature type="region of interest" description="Disordered" evidence="1">
    <location>
        <begin position="286"/>
        <end position="305"/>
    </location>
</feature>
<keyword evidence="2" id="KW-1133">Transmembrane helix</keyword>
<feature type="transmembrane region" description="Helical" evidence="2">
    <location>
        <begin position="267"/>
        <end position="286"/>
    </location>
</feature>
<gene>
    <name evidence="3" type="ORF">CKY47_32830</name>
</gene>
<evidence type="ECO:0000256" key="2">
    <source>
        <dbReference type="SAM" id="Phobius"/>
    </source>
</evidence>
<evidence type="ECO:0000313" key="4">
    <source>
        <dbReference type="Proteomes" id="UP001225605"/>
    </source>
</evidence>
<evidence type="ECO:0000313" key="3">
    <source>
        <dbReference type="EMBL" id="MDQ2588660.1"/>
    </source>
</evidence>
<feature type="transmembrane region" description="Helical" evidence="2">
    <location>
        <begin position="46"/>
        <end position="65"/>
    </location>
</feature>
<feature type="transmembrane region" description="Helical" evidence="2">
    <location>
        <begin position="72"/>
        <end position="93"/>
    </location>
</feature>
<proteinExistence type="predicted"/>
<name>A0ABU0X946_9PSEU</name>